<keyword evidence="2" id="KW-1185">Reference proteome</keyword>
<gene>
    <name evidence="1" type="ORF">CBP36_21065</name>
</gene>
<dbReference type="EMBL" id="CP021369">
    <property type="protein sequence ID" value="ART61461.1"/>
    <property type="molecule type" value="Genomic_DNA"/>
</dbReference>
<organism evidence="1 2">
    <name type="scientific">Acidovorax carolinensis</name>
    <dbReference type="NCBI Taxonomy" id="553814"/>
    <lineage>
        <taxon>Bacteria</taxon>
        <taxon>Pseudomonadati</taxon>
        <taxon>Pseudomonadota</taxon>
        <taxon>Betaproteobacteria</taxon>
        <taxon>Burkholderiales</taxon>
        <taxon>Comamonadaceae</taxon>
        <taxon>Acidovorax</taxon>
    </lineage>
</organism>
<evidence type="ECO:0000313" key="2">
    <source>
        <dbReference type="Proteomes" id="UP000194440"/>
    </source>
</evidence>
<proteinExistence type="predicted"/>
<protein>
    <submittedName>
        <fullName evidence="1">Uncharacterized protein</fullName>
    </submittedName>
</protein>
<evidence type="ECO:0000313" key="1">
    <source>
        <dbReference type="EMBL" id="ART61461.1"/>
    </source>
</evidence>
<dbReference type="KEGG" id="acip:CBP36_21065"/>
<name>A0A240UIZ2_9BURK</name>
<accession>A0A240UIZ2</accession>
<reference evidence="1" key="1">
    <citation type="submission" date="2017-05" db="EMBL/GenBank/DDBJ databases">
        <title>Polyphasic characterization of four soil-derived phenanthrene-degrading Acidovorax strains and proposal of Acidovorax phenanthrenivorans sp. nov.</title>
        <authorList>
            <person name="Singleton D."/>
            <person name="Lee J."/>
            <person name="Dickey A.N."/>
            <person name="Stroud A."/>
            <person name="Scholl E.H."/>
            <person name="Wright F.A."/>
            <person name="Aitken M.D."/>
        </authorList>
    </citation>
    <scope>NUCLEOTIDE SEQUENCE</scope>
    <source>
        <strain evidence="1">P4</strain>
        <plasmid evidence="1">pACP4.3</plasmid>
    </source>
</reference>
<geneLocation type="plasmid" evidence="1 2">
    <name>pACP4.3</name>
</geneLocation>
<keyword evidence="1" id="KW-0614">Plasmid</keyword>
<dbReference type="Proteomes" id="UP000194440">
    <property type="component" value="Plasmid pACP4.3"/>
</dbReference>
<dbReference type="AlphaFoldDB" id="A0A240UIZ2"/>
<sequence>MSCANVVLALQENEQAVLEAVEELKQQHGRMWSWTTAVQLLSGRRGEFASDCAPPEAQERLLWCRMVAKMLAESRRMATVNPPSQEDFCRVRALVNEMQQVALPASDNASDV</sequence>